<sequence length="787" mass="86905">MEQLAYAPATSRSVSESLIRRAKQSLDHEIPLYTSNKQRDHYESIAELYSIIVAINVLEKSFIKDRFHANEDYYTSTTMRLINQYNLILKDDEVKEEFDDLEKFVSRYQLDCPLAVKRIQIGLPATATQTHASSSTVNLPASANNNDASQKGKAIAEATGSFITLMDAIKLNYNTKEQLHPLLTDIITSTNKVFGDYDGRSNLVQWLIKLNNLKLNEFLDDEELKEFLWDIDLAYKGFFSLLGILSSLSAVNALIPIEVVGNRFIKPAVDASDPGEVFFVTGVDYQPGGSSDYQDSNPTDVLSDIEACYRDAYVLQSLGSEVNVIRVYTLNPDLNHDECMSVLNAAGIYVIIDVNSPLSGESLDRYNPSNSYTYSYMERVFKMIDAFKNYPNLLGFFSGNEVINDSKSAGVDPKYLRAVQRDMKRYIENNSNRTIPVGYSAADVLDDGLRDVTLEYLICSIDGEKDDYSKSDFFGINSYEWCSGVSDWSSSGYGSLNKTISNSTVPVFFSEYGCIAKTPRTFTEVSEGVYGGLVNTLSGGLIYEYSVEANNYGIVEIDDDGSLTYKEDFDNLKSQFANSSIPDISSDDVSEAKIVTCDKEYLESLSSVFDVDFDLPDAPDGVEDLILYGVNGSNIGQIVDIDIRASNYTIHDADDNEVTSAVISVASTNTINAQTGVSSSGSSKQTSTVDSSSSSATSSVSRTSSSSKGDANQNLKYAVIPVPTIVQKEILPVVPWWALVSFGCYALGTLGWGVYTFKDKKDKYTELLGEIKEAESYLRKNGVDIDS</sequence>
<protein>
    <recommendedName>
        <fullName evidence="17">1,3-beta-glucanosyltransferase</fullName>
        <ecNumber evidence="17">2.4.1.-</ecNumber>
    </recommendedName>
</protein>
<dbReference type="EC" id="2.4.1.-" evidence="17"/>
<dbReference type="GO" id="GO:0016740">
    <property type="term" value="F:transferase activity"/>
    <property type="evidence" value="ECO:0007669"/>
    <property type="project" value="UniProtKB-KW"/>
</dbReference>
<evidence type="ECO:0000256" key="5">
    <source>
        <dbReference type="ARBA" id="ARBA00010430"/>
    </source>
</evidence>
<evidence type="ECO:0000256" key="2">
    <source>
        <dbReference type="ARBA" id="ARBA00004477"/>
    </source>
</evidence>
<feature type="compositionally biased region" description="Low complexity" evidence="18">
    <location>
        <begin position="677"/>
        <end position="707"/>
    </location>
</feature>
<dbReference type="Gene3D" id="1.20.120.1130">
    <property type="match status" value="1"/>
</dbReference>
<name>A0A9P8T4Z9_9ASCO</name>
<dbReference type="InterPro" id="IPR013174">
    <property type="entry name" value="DPM3"/>
</dbReference>
<evidence type="ECO:0000256" key="19">
    <source>
        <dbReference type="SAM" id="Phobius"/>
    </source>
</evidence>
<dbReference type="Gene3D" id="1.20.1440.200">
    <property type="match status" value="1"/>
</dbReference>
<feature type="transmembrane region" description="Helical" evidence="19">
    <location>
        <begin position="734"/>
        <end position="755"/>
    </location>
</feature>
<dbReference type="InterPro" id="IPR017899">
    <property type="entry name" value="VPS28_C"/>
</dbReference>
<evidence type="ECO:0000256" key="9">
    <source>
        <dbReference type="ARBA" id="ARBA00022729"/>
    </source>
</evidence>
<keyword evidence="15" id="KW-0325">Glycoprotein</keyword>
<evidence type="ECO:0000256" key="17">
    <source>
        <dbReference type="RuleBase" id="RU361209"/>
    </source>
</evidence>
<dbReference type="GeneID" id="70235444"/>
<evidence type="ECO:0000256" key="15">
    <source>
        <dbReference type="ARBA" id="ARBA00023180"/>
    </source>
</evidence>
<evidence type="ECO:0000256" key="7">
    <source>
        <dbReference type="ARBA" id="ARBA00022622"/>
    </source>
</evidence>
<dbReference type="SUPFAM" id="SSF51445">
    <property type="entry name" value="(Trans)glycosidases"/>
    <property type="match status" value="1"/>
</dbReference>
<organism evidence="22 23">
    <name type="scientific">Ogataea philodendri</name>
    <dbReference type="NCBI Taxonomy" id="1378263"/>
    <lineage>
        <taxon>Eukaryota</taxon>
        <taxon>Fungi</taxon>
        <taxon>Dikarya</taxon>
        <taxon>Ascomycota</taxon>
        <taxon>Saccharomycotina</taxon>
        <taxon>Pichiomycetes</taxon>
        <taxon>Pichiales</taxon>
        <taxon>Pichiaceae</taxon>
        <taxon>Ogataea</taxon>
    </lineage>
</organism>
<keyword evidence="17" id="KW-0808">Transferase</keyword>
<dbReference type="SUPFAM" id="SSF140111">
    <property type="entry name" value="Endosomal sorting complex assembly domain"/>
    <property type="match status" value="1"/>
</dbReference>
<dbReference type="InterPro" id="IPR038358">
    <property type="entry name" value="VPS28_N_sf"/>
</dbReference>
<dbReference type="Pfam" id="PF03198">
    <property type="entry name" value="Glyco_hydro_72"/>
    <property type="match status" value="1"/>
</dbReference>
<dbReference type="InterPro" id="IPR004886">
    <property type="entry name" value="Glucanosyltransferase"/>
</dbReference>
<feature type="domain" description="VPS28 C-terminal" evidence="20">
    <location>
        <begin position="150"/>
        <end position="243"/>
    </location>
</feature>
<dbReference type="GO" id="GO:0005886">
    <property type="term" value="C:plasma membrane"/>
    <property type="evidence" value="ECO:0007669"/>
    <property type="project" value="UniProtKB-SubCell"/>
</dbReference>
<dbReference type="GO" id="GO:0000813">
    <property type="term" value="C:ESCRT I complex"/>
    <property type="evidence" value="ECO:0007669"/>
    <property type="project" value="InterPro"/>
</dbReference>
<feature type="region of interest" description="Disordered" evidence="18">
    <location>
        <begin position="674"/>
        <end position="710"/>
    </location>
</feature>
<evidence type="ECO:0000256" key="13">
    <source>
        <dbReference type="ARBA" id="ARBA00022989"/>
    </source>
</evidence>
<keyword evidence="7 17" id="KW-0336">GPI-anchor</keyword>
<comment type="similarity">
    <text evidence="4 17">Belongs to the glycosyl hydrolase 72 family.</text>
</comment>
<dbReference type="GO" id="GO:0032509">
    <property type="term" value="P:endosome transport via multivesicular body sorting pathway"/>
    <property type="evidence" value="ECO:0007669"/>
    <property type="project" value="InterPro"/>
</dbReference>
<accession>A0A9P8T4Z9</accession>
<dbReference type="Gene3D" id="3.20.20.80">
    <property type="entry name" value="Glycosidases"/>
    <property type="match status" value="1"/>
</dbReference>
<keyword evidence="12 16" id="KW-0653">Protein transport</keyword>
<comment type="function">
    <text evidence="17">Splits internally a 1,3-beta-glucan molecule and transfers the newly generated reducing end (the donor) to the non-reducing end of another 1,3-beta-glucan molecule (the acceptor) forming a 1,3-beta linkage, resulting in the elongation of 1,3-beta-glucan chains in the cell wall.</text>
</comment>
<dbReference type="PROSITE" id="PS51313">
    <property type="entry name" value="VPS28_N"/>
    <property type="match status" value="1"/>
</dbReference>
<evidence type="ECO:0000259" key="20">
    <source>
        <dbReference type="PROSITE" id="PS51310"/>
    </source>
</evidence>
<evidence type="ECO:0000256" key="4">
    <source>
        <dbReference type="ARBA" id="ARBA00007528"/>
    </source>
</evidence>
<dbReference type="AlphaFoldDB" id="A0A9P8T4Z9"/>
<evidence type="ECO:0000256" key="6">
    <source>
        <dbReference type="ARBA" id="ARBA00022448"/>
    </source>
</evidence>
<evidence type="ECO:0000256" key="11">
    <source>
        <dbReference type="ARBA" id="ARBA00022824"/>
    </source>
</evidence>
<dbReference type="OrthoDB" id="421038at2759"/>
<dbReference type="SUPFAM" id="SSF140427">
    <property type="entry name" value="VPS28 C-terminal domain-like"/>
    <property type="match status" value="1"/>
</dbReference>
<evidence type="ECO:0000256" key="14">
    <source>
        <dbReference type="ARBA" id="ARBA00023136"/>
    </source>
</evidence>
<dbReference type="InterPro" id="IPR007143">
    <property type="entry name" value="Vps28"/>
</dbReference>
<keyword evidence="8 19" id="KW-0812">Transmembrane</keyword>
<dbReference type="GO" id="GO:0005789">
    <property type="term" value="C:endoplasmic reticulum membrane"/>
    <property type="evidence" value="ECO:0007669"/>
    <property type="project" value="UniProtKB-SubCell"/>
</dbReference>
<keyword evidence="11" id="KW-0256">Endoplasmic reticulum</keyword>
<keyword evidence="23" id="KW-1185">Reference proteome</keyword>
<reference evidence="22" key="1">
    <citation type="journal article" date="2021" name="Open Biol.">
        <title>Shared evolutionary footprints suggest mitochondrial oxidative damage underlies multiple complex I losses in fungi.</title>
        <authorList>
            <person name="Schikora-Tamarit M.A."/>
            <person name="Marcet-Houben M."/>
            <person name="Nosek J."/>
            <person name="Gabaldon T."/>
        </authorList>
    </citation>
    <scope>NUCLEOTIDE SEQUENCE</scope>
    <source>
        <strain evidence="22">CBS6075</strain>
    </source>
</reference>
<comment type="similarity">
    <text evidence="16">Belongs to the VPS28 family.</text>
</comment>
<evidence type="ECO:0000256" key="8">
    <source>
        <dbReference type="ARBA" id="ARBA00022692"/>
    </source>
</evidence>
<comment type="subcellular location">
    <subcellularLocation>
        <location evidence="17">Cell membrane</location>
        <topology evidence="17">Lipid-anchor</topology>
        <topology evidence="17">GPI-anchor</topology>
    </subcellularLocation>
    <subcellularLocation>
        <location evidence="2">Endoplasmic reticulum membrane</location>
        <topology evidence="2">Multi-pass membrane protein</topology>
    </subcellularLocation>
    <subcellularLocation>
        <location evidence="1">Endosome</location>
    </subcellularLocation>
    <subcellularLocation>
        <location evidence="3">Membrane</location>
        <topology evidence="3">Lipid-anchor</topology>
        <topology evidence="3">GPI-anchor</topology>
    </subcellularLocation>
</comment>
<dbReference type="InterPro" id="IPR017898">
    <property type="entry name" value="VPS28_N"/>
</dbReference>
<dbReference type="InterPro" id="IPR037202">
    <property type="entry name" value="ESCRT_assembly_dom"/>
</dbReference>
<evidence type="ECO:0000256" key="1">
    <source>
        <dbReference type="ARBA" id="ARBA00004177"/>
    </source>
</evidence>
<dbReference type="GO" id="GO:0071970">
    <property type="term" value="P:fungal-type cell wall (1-&gt;3)-beta-D-glucan biosynthetic process"/>
    <property type="evidence" value="ECO:0007669"/>
    <property type="project" value="TreeGrafter"/>
</dbReference>
<dbReference type="GO" id="GO:0098552">
    <property type="term" value="C:side of membrane"/>
    <property type="evidence" value="ECO:0007669"/>
    <property type="project" value="UniProtKB-KW"/>
</dbReference>
<dbReference type="GO" id="GO:0043162">
    <property type="term" value="P:ubiquitin-dependent protein catabolic process via the multivesicular body sorting pathway"/>
    <property type="evidence" value="ECO:0007669"/>
    <property type="project" value="UniProtKB-ARBA"/>
</dbReference>
<evidence type="ECO:0000256" key="12">
    <source>
        <dbReference type="ARBA" id="ARBA00022927"/>
    </source>
</evidence>
<dbReference type="Pfam" id="PF08285">
    <property type="entry name" value="DPM3"/>
    <property type="match status" value="1"/>
</dbReference>
<proteinExistence type="inferred from homology"/>
<evidence type="ECO:0000313" key="23">
    <source>
        <dbReference type="Proteomes" id="UP000769157"/>
    </source>
</evidence>
<keyword evidence="9" id="KW-0732">Signal</keyword>
<dbReference type="Proteomes" id="UP000769157">
    <property type="component" value="Unassembled WGS sequence"/>
</dbReference>
<dbReference type="InterPro" id="IPR037206">
    <property type="entry name" value="VPS28_C_sf"/>
</dbReference>
<dbReference type="GO" id="GO:0031505">
    <property type="term" value="P:fungal-type cell wall organization"/>
    <property type="evidence" value="ECO:0007669"/>
    <property type="project" value="TreeGrafter"/>
</dbReference>
<dbReference type="RefSeq" id="XP_046061614.1">
    <property type="nucleotide sequence ID" value="XM_046204458.1"/>
</dbReference>
<dbReference type="Pfam" id="PF03997">
    <property type="entry name" value="VPS28"/>
    <property type="match status" value="1"/>
</dbReference>
<evidence type="ECO:0000256" key="10">
    <source>
        <dbReference type="ARBA" id="ARBA00022753"/>
    </source>
</evidence>
<evidence type="ECO:0000259" key="21">
    <source>
        <dbReference type="PROSITE" id="PS51313"/>
    </source>
</evidence>
<dbReference type="EMBL" id="JAEUBE010000255">
    <property type="protein sequence ID" value="KAH3666483.1"/>
    <property type="molecule type" value="Genomic_DNA"/>
</dbReference>
<evidence type="ECO:0000256" key="3">
    <source>
        <dbReference type="ARBA" id="ARBA00004589"/>
    </source>
</evidence>
<keyword evidence="14 17" id="KW-0472">Membrane</keyword>
<dbReference type="GO" id="GO:0006886">
    <property type="term" value="P:intracellular protein transport"/>
    <property type="evidence" value="ECO:0007669"/>
    <property type="project" value="UniProtKB-ARBA"/>
</dbReference>
<keyword evidence="10" id="KW-0967">Endosome</keyword>
<dbReference type="GO" id="GO:0072666">
    <property type="term" value="P:establishment of protein localization to vacuole"/>
    <property type="evidence" value="ECO:0007669"/>
    <property type="project" value="UniProtKB-ARBA"/>
</dbReference>
<evidence type="ECO:0000313" key="22">
    <source>
        <dbReference type="EMBL" id="KAH3666483.1"/>
    </source>
</evidence>
<dbReference type="PROSITE" id="PS51310">
    <property type="entry name" value="VPS28_C"/>
    <property type="match status" value="1"/>
</dbReference>
<keyword evidence="6 16" id="KW-0813">Transport</keyword>
<reference evidence="22" key="2">
    <citation type="submission" date="2021-01" db="EMBL/GenBank/DDBJ databases">
        <authorList>
            <person name="Schikora-Tamarit M.A."/>
        </authorList>
    </citation>
    <scope>NUCLEOTIDE SEQUENCE</scope>
    <source>
        <strain evidence="22">CBS6075</strain>
    </source>
</reference>
<dbReference type="InterPro" id="IPR017853">
    <property type="entry name" value="GH"/>
</dbReference>
<comment type="caution">
    <text evidence="22">The sequence shown here is derived from an EMBL/GenBank/DDBJ whole genome shotgun (WGS) entry which is preliminary data.</text>
</comment>
<keyword evidence="13 19" id="KW-1133">Transmembrane helix</keyword>
<dbReference type="PANTHER" id="PTHR31468:SF4">
    <property type="entry name" value="1,3-BETA-GLUCANOSYLTRANSFERASE GAS3-RELATED"/>
    <property type="match status" value="1"/>
</dbReference>
<evidence type="ECO:0000256" key="16">
    <source>
        <dbReference type="PROSITE-ProRule" id="PRU00642"/>
    </source>
</evidence>
<evidence type="ECO:0000256" key="18">
    <source>
        <dbReference type="SAM" id="MobiDB-lite"/>
    </source>
</evidence>
<comment type="similarity">
    <text evidence="5">Belongs to the DPM3 family.</text>
</comment>
<gene>
    <name evidence="22" type="ORF">OGAPHI_003479</name>
</gene>
<dbReference type="PANTHER" id="PTHR31468">
    <property type="entry name" value="1,3-BETA-GLUCANOSYLTRANSFERASE GAS1"/>
    <property type="match status" value="1"/>
</dbReference>
<feature type="domain" description="VPS28 N-terminal" evidence="21">
    <location>
        <begin position="19"/>
        <end position="129"/>
    </location>
</feature>
<keyword evidence="17" id="KW-0449">Lipoprotein</keyword>